<keyword evidence="1" id="KW-1133">Transmembrane helix</keyword>
<dbReference type="Proteomes" id="UP001642520">
    <property type="component" value="Unassembled WGS sequence"/>
</dbReference>
<accession>A0ABP1NWU6</accession>
<evidence type="ECO:0000313" key="2">
    <source>
        <dbReference type="EMBL" id="CAL7945490.1"/>
    </source>
</evidence>
<evidence type="ECO:0000256" key="1">
    <source>
        <dbReference type="SAM" id="Phobius"/>
    </source>
</evidence>
<comment type="caution">
    <text evidence="2">The sequence shown here is derived from an EMBL/GenBank/DDBJ whole genome shotgun (WGS) entry which is preliminary data.</text>
</comment>
<gene>
    <name evidence="2" type="ORF">XYLVIOL_LOCUS7240</name>
</gene>
<proteinExistence type="predicted"/>
<keyword evidence="1" id="KW-0472">Membrane</keyword>
<organism evidence="2 3">
    <name type="scientific">Xylocopa violacea</name>
    <name type="common">Violet carpenter bee</name>
    <name type="synonym">Apis violacea</name>
    <dbReference type="NCBI Taxonomy" id="135666"/>
    <lineage>
        <taxon>Eukaryota</taxon>
        <taxon>Metazoa</taxon>
        <taxon>Ecdysozoa</taxon>
        <taxon>Arthropoda</taxon>
        <taxon>Hexapoda</taxon>
        <taxon>Insecta</taxon>
        <taxon>Pterygota</taxon>
        <taxon>Neoptera</taxon>
        <taxon>Endopterygota</taxon>
        <taxon>Hymenoptera</taxon>
        <taxon>Apocrita</taxon>
        <taxon>Aculeata</taxon>
        <taxon>Apoidea</taxon>
        <taxon>Anthophila</taxon>
        <taxon>Apidae</taxon>
        <taxon>Xylocopa</taxon>
        <taxon>Xylocopa</taxon>
    </lineage>
</organism>
<feature type="transmembrane region" description="Helical" evidence="1">
    <location>
        <begin position="40"/>
        <end position="59"/>
    </location>
</feature>
<reference evidence="2 3" key="1">
    <citation type="submission" date="2024-08" db="EMBL/GenBank/DDBJ databases">
        <authorList>
            <person name="Will J Nash"/>
            <person name="Angela Man"/>
            <person name="Seanna McTaggart"/>
            <person name="Kendall Baker"/>
            <person name="Tom Barker"/>
            <person name="Leah Catchpole"/>
            <person name="Alex Durrant"/>
            <person name="Karim Gharbi"/>
            <person name="Naomi Irish"/>
            <person name="Gemy Kaithakottil"/>
            <person name="Debby Ku"/>
            <person name="Aaliyah Providence"/>
            <person name="Felix Shaw"/>
            <person name="David Swarbreck"/>
            <person name="Chris Watkins"/>
            <person name="Ann M. McCartney"/>
            <person name="Giulio Formenti"/>
            <person name="Alice Mouton"/>
            <person name="Noel Vella"/>
            <person name="Bjorn M von Reumont"/>
            <person name="Adriana Vella"/>
            <person name="Wilfried Haerty"/>
        </authorList>
    </citation>
    <scope>NUCLEOTIDE SEQUENCE [LARGE SCALE GENOMIC DNA]</scope>
</reference>
<dbReference type="EMBL" id="CAXAJV020001293">
    <property type="protein sequence ID" value="CAL7945490.1"/>
    <property type="molecule type" value="Genomic_DNA"/>
</dbReference>
<keyword evidence="1" id="KW-0812">Transmembrane</keyword>
<name>A0ABP1NWU6_XYLVO</name>
<evidence type="ECO:0000313" key="3">
    <source>
        <dbReference type="Proteomes" id="UP001642520"/>
    </source>
</evidence>
<sequence>MFVIQNVVKRAPGLLKLSENQCRTILSTPPRVRMPFIEKVAFGVILWLGMMATPLYVACHVKKYNEKKG</sequence>
<protein>
    <submittedName>
        <fullName evidence="2">Uncharacterized protein</fullName>
    </submittedName>
</protein>
<keyword evidence="3" id="KW-1185">Reference proteome</keyword>